<dbReference type="Proteomes" id="UP000823775">
    <property type="component" value="Unassembled WGS sequence"/>
</dbReference>
<sequence>MTVQYDSYHGGMNCDMRSWFPRPLVDFPSDPPLRFSAFETEDHQYRFKLDKSTEGDKWTLTKFVPMVLTRDLG</sequence>
<evidence type="ECO:0000313" key="2">
    <source>
        <dbReference type="Proteomes" id="UP000823775"/>
    </source>
</evidence>
<name>A0ABS8VQS6_DATST</name>
<comment type="caution">
    <text evidence="1">The sequence shown here is derived from an EMBL/GenBank/DDBJ whole genome shotgun (WGS) entry which is preliminary data.</text>
</comment>
<gene>
    <name evidence="1" type="ORF">HAX54_040135</name>
</gene>
<proteinExistence type="predicted"/>
<accession>A0ABS8VQS6</accession>
<reference evidence="1 2" key="1">
    <citation type="journal article" date="2021" name="BMC Genomics">
        <title>Datura genome reveals duplications of psychoactive alkaloid biosynthetic genes and high mutation rate following tissue culture.</title>
        <authorList>
            <person name="Rajewski A."/>
            <person name="Carter-House D."/>
            <person name="Stajich J."/>
            <person name="Litt A."/>
        </authorList>
    </citation>
    <scope>NUCLEOTIDE SEQUENCE [LARGE SCALE GENOMIC DNA]</scope>
    <source>
        <strain evidence="1">AR-01</strain>
    </source>
</reference>
<organism evidence="1 2">
    <name type="scientific">Datura stramonium</name>
    <name type="common">Jimsonweed</name>
    <name type="synonym">Common thornapple</name>
    <dbReference type="NCBI Taxonomy" id="4076"/>
    <lineage>
        <taxon>Eukaryota</taxon>
        <taxon>Viridiplantae</taxon>
        <taxon>Streptophyta</taxon>
        <taxon>Embryophyta</taxon>
        <taxon>Tracheophyta</taxon>
        <taxon>Spermatophyta</taxon>
        <taxon>Magnoliopsida</taxon>
        <taxon>eudicotyledons</taxon>
        <taxon>Gunneridae</taxon>
        <taxon>Pentapetalae</taxon>
        <taxon>asterids</taxon>
        <taxon>lamiids</taxon>
        <taxon>Solanales</taxon>
        <taxon>Solanaceae</taxon>
        <taxon>Solanoideae</taxon>
        <taxon>Datureae</taxon>
        <taxon>Datura</taxon>
    </lineage>
</organism>
<dbReference type="EMBL" id="JACEIK010005628">
    <property type="protein sequence ID" value="MCE0481926.1"/>
    <property type="molecule type" value="Genomic_DNA"/>
</dbReference>
<protein>
    <submittedName>
        <fullName evidence="1">Uncharacterized protein</fullName>
    </submittedName>
</protein>
<keyword evidence="2" id="KW-1185">Reference proteome</keyword>
<evidence type="ECO:0000313" key="1">
    <source>
        <dbReference type="EMBL" id="MCE0481926.1"/>
    </source>
</evidence>